<keyword evidence="3" id="KW-0813">Transport</keyword>
<accession>S4RVK5</accession>
<keyword evidence="3" id="KW-0007">Acetylation</keyword>
<dbReference type="PANTHER" id="PTHR23300">
    <property type="entry name" value="METHANETHIOL OXIDASE"/>
    <property type="match status" value="1"/>
</dbReference>
<dbReference type="Ensembl" id="ENSPMAT00000009285.1">
    <property type="protein sequence ID" value="ENSPMAP00000009245.1"/>
    <property type="gene ID" value="ENSPMAG00000008385.1"/>
</dbReference>
<evidence type="ECO:0000256" key="1">
    <source>
        <dbReference type="ARBA" id="ARBA00005606"/>
    </source>
</evidence>
<keyword evidence="3" id="KW-0963">Cytoplasm</keyword>
<protein>
    <recommendedName>
        <fullName evidence="3">Methanethiol oxidase</fullName>
        <shortName evidence="3">MTO</shortName>
        <ecNumber evidence="3">1.8.3.4</ecNumber>
    </recommendedName>
    <alternativeName>
        <fullName evidence="3">Selenium-binding protein 1</fullName>
    </alternativeName>
</protein>
<keyword evidence="3" id="KW-0539">Nucleus</keyword>
<keyword evidence="3" id="KW-0653">Protein transport</keyword>
<evidence type="ECO:0000313" key="4">
    <source>
        <dbReference type="Ensembl" id="ENSPMAP00000009245.1"/>
    </source>
</evidence>
<dbReference type="STRING" id="7757.ENSPMAP00000009245"/>
<sequence length="469" mass="52355">KPACGHCGPGFKTPLDAMKGPREEIVYVPCIYRNTGVDKPDYLSTVDVDPNSPTYSLSQVIHRLPMPCVKDELHHSGWNACSSCYGDSSKRRDKLILPSLISSRIYVVDTGSEPRAPRMHKVVEPVDMFWRTGQAHPHTSHCCLASGEVMISTMGDPAGNGKGGFILLDGESFEVKGQWQAEGESVPFGYDFWYQPRHNVMVTEWGTPKVLASGFRLEDHQAGHYGHSIHVWDWERRVCTQSLDLGPDGDIPLEVRFLHDPSAPQGFVGCALSSNVFRFYKTEKGDWAAEKVIDVPSKKVEGWMLPEMPGTLTHKSSVTLVPLFLHSFSPTKHRKLNTSIEHSVQTTQCHLNRRHCISPQILGCDDDDLRLSPVNRGKRVPGGPQMIQLSLDGKRLYVTTSLYSGWDKQFYPEMIKEGSVMLQIDVDTHKGGLSVNKRFLVDYGTEPDGPVLAHEVRYPGGDCSSDIWL</sequence>
<proteinExistence type="inferred from homology"/>
<keyword evidence="3" id="KW-0560">Oxidoreductase</keyword>
<dbReference type="EC" id="1.8.3.4" evidence="3"/>
<dbReference type="OMA" id="AYDFWWH"/>
<comment type="pathway">
    <text evidence="3">Organosulfur degradation.</text>
</comment>
<dbReference type="GO" id="GO:0005829">
    <property type="term" value="C:cytosol"/>
    <property type="evidence" value="ECO:0007669"/>
    <property type="project" value="UniProtKB-SubCell"/>
</dbReference>
<dbReference type="GO" id="GO:0008430">
    <property type="term" value="F:selenium binding"/>
    <property type="evidence" value="ECO:0007669"/>
    <property type="project" value="UniProtKB-UniRule"/>
</dbReference>
<dbReference type="Pfam" id="PF05694">
    <property type="entry name" value="SBP56"/>
    <property type="match status" value="1"/>
</dbReference>
<comment type="catalytic activity">
    <reaction evidence="3">
        <text>methanethiol + O2 + H2O = hydrogen sulfide + formaldehyde + H2O2 + H(+)</text>
        <dbReference type="Rhea" id="RHEA:11812"/>
        <dbReference type="ChEBI" id="CHEBI:15377"/>
        <dbReference type="ChEBI" id="CHEBI:15378"/>
        <dbReference type="ChEBI" id="CHEBI:15379"/>
        <dbReference type="ChEBI" id="CHEBI:16007"/>
        <dbReference type="ChEBI" id="CHEBI:16240"/>
        <dbReference type="ChEBI" id="CHEBI:16842"/>
        <dbReference type="ChEBI" id="CHEBI:29919"/>
        <dbReference type="EC" id="1.8.3.4"/>
    </reaction>
</comment>
<comment type="similarity">
    <text evidence="1 3">Belongs to the selenium-binding protein family.</text>
</comment>
<dbReference type="InterPro" id="IPR008826">
    <property type="entry name" value="Se-bd"/>
</dbReference>
<dbReference type="PANTHER" id="PTHR23300:SF0">
    <property type="entry name" value="METHANETHIOL OXIDASE"/>
    <property type="match status" value="1"/>
</dbReference>
<dbReference type="GeneTree" id="ENSGT00390000014244"/>
<dbReference type="HOGENOM" id="CLU_032512_0_0_1"/>
<dbReference type="GO" id="GO:0005634">
    <property type="term" value="C:nucleus"/>
    <property type="evidence" value="ECO:0007669"/>
    <property type="project" value="UniProtKB-SubCell"/>
</dbReference>
<evidence type="ECO:0000256" key="3">
    <source>
        <dbReference type="RuleBase" id="RU369071"/>
    </source>
</evidence>
<evidence type="ECO:0000256" key="2">
    <source>
        <dbReference type="ARBA" id="ARBA00023266"/>
    </source>
</evidence>
<keyword evidence="3" id="KW-0472">Membrane</keyword>
<dbReference type="AlphaFoldDB" id="S4RVK5"/>
<dbReference type="SUPFAM" id="SSF75011">
    <property type="entry name" value="3-carboxy-cis,cis-mucoante lactonizing enzyme"/>
    <property type="match status" value="1"/>
</dbReference>
<reference evidence="4" key="1">
    <citation type="submission" date="2025-08" db="UniProtKB">
        <authorList>
            <consortium name="Ensembl"/>
        </authorList>
    </citation>
    <scope>IDENTIFICATION</scope>
</reference>
<name>S4RVK5_PETMA</name>
<keyword evidence="2 3" id="KW-0711">Selenium</keyword>
<dbReference type="GO" id="GO:0016020">
    <property type="term" value="C:membrane"/>
    <property type="evidence" value="ECO:0007669"/>
    <property type="project" value="UniProtKB-SubCell"/>
</dbReference>
<dbReference type="GO" id="GO:0015031">
    <property type="term" value="P:protein transport"/>
    <property type="evidence" value="ECO:0007669"/>
    <property type="project" value="UniProtKB-UniRule"/>
</dbReference>
<comment type="function">
    <text evidence="3">Catalyzes the oxidation of methanethiol, an organosulfur compound known to be produced in substantial amounts by gut bacteria. Selenium-binding protein which may be involved in the sensing of reactive xenobiotics in the cytoplasm. May be involved in intra-Golgi protein transport.</text>
</comment>
<reference evidence="4" key="2">
    <citation type="submission" date="2025-09" db="UniProtKB">
        <authorList>
            <consortium name="Ensembl"/>
        </authorList>
    </citation>
    <scope>IDENTIFICATION</scope>
</reference>
<comment type="subcellular location">
    <subcellularLocation>
        <location evidence="3">Nucleus</location>
    </subcellularLocation>
    <subcellularLocation>
        <location evidence="3">Cytoplasm</location>
        <location evidence="3">Cytosol</location>
    </subcellularLocation>
    <subcellularLocation>
        <location evidence="3">Membrane</location>
        <topology evidence="3">Peripheral membrane protein</topology>
    </subcellularLocation>
    <text evidence="3">May associate with Golgi membrane. May associate with the membrane of autophagosomes.</text>
</comment>
<organism evidence="4">
    <name type="scientific">Petromyzon marinus</name>
    <name type="common">Sea lamprey</name>
    <dbReference type="NCBI Taxonomy" id="7757"/>
    <lineage>
        <taxon>Eukaryota</taxon>
        <taxon>Metazoa</taxon>
        <taxon>Chordata</taxon>
        <taxon>Craniata</taxon>
        <taxon>Vertebrata</taxon>
        <taxon>Cyclostomata</taxon>
        <taxon>Hyperoartia</taxon>
        <taxon>Petromyzontiformes</taxon>
        <taxon>Petromyzontidae</taxon>
        <taxon>Petromyzon</taxon>
    </lineage>
</organism>
<dbReference type="GO" id="GO:0018549">
    <property type="term" value="F:methanethiol oxidase activity"/>
    <property type="evidence" value="ECO:0007669"/>
    <property type="project" value="UniProtKB-UniRule"/>
</dbReference>